<evidence type="ECO:0000313" key="2">
    <source>
        <dbReference type="Proteomes" id="UP000549617"/>
    </source>
</evidence>
<evidence type="ECO:0000313" key="1">
    <source>
        <dbReference type="EMBL" id="MBB5684293.1"/>
    </source>
</evidence>
<evidence type="ECO:0008006" key="3">
    <source>
        <dbReference type="Google" id="ProtNLM"/>
    </source>
</evidence>
<dbReference type="InterPro" id="IPR053745">
    <property type="entry name" value="Viral_Tail_Comp_sf"/>
</dbReference>
<name>A0A7W9AEQ3_9SPHN</name>
<dbReference type="Pfam" id="PF11367">
    <property type="entry name" value="Tail_completion_gp17"/>
    <property type="match status" value="1"/>
</dbReference>
<reference evidence="1 2" key="1">
    <citation type="submission" date="2020-08" db="EMBL/GenBank/DDBJ databases">
        <title>Genomic Encyclopedia of Type Strains, Phase IV (KMG-IV): sequencing the most valuable type-strain genomes for metagenomic binning, comparative biology and taxonomic classification.</title>
        <authorList>
            <person name="Goeker M."/>
        </authorList>
    </citation>
    <scope>NUCLEOTIDE SEQUENCE [LARGE SCALE GENOMIC DNA]</scope>
    <source>
        <strain evidence="1 2">DSM 25079</strain>
    </source>
</reference>
<proteinExistence type="predicted"/>
<keyword evidence="2" id="KW-1185">Reference proteome</keyword>
<accession>A0A7W9AEQ3</accession>
<gene>
    <name evidence="1" type="ORF">FHS49_000284</name>
</gene>
<organism evidence="1 2">
    <name type="scientific">Sphingobium boeckii</name>
    <dbReference type="NCBI Taxonomy" id="1082345"/>
    <lineage>
        <taxon>Bacteria</taxon>
        <taxon>Pseudomonadati</taxon>
        <taxon>Pseudomonadota</taxon>
        <taxon>Alphaproteobacteria</taxon>
        <taxon>Sphingomonadales</taxon>
        <taxon>Sphingomonadaceae</taxon>
        <taxon>Sphingobium</taxon>
    </lineage>
</organism>
<dbReference type="RefSeq" id="WP_184014532.1">
    <property type="nucleotide sequence ID" value="NZ_JACIJC010000001.1"/>
</dbReference>
<dbReference type="InterPro" id="IPR021508">
    <property type="entry name" value="Gp17-like"/>
</dbReference>
<sequence length="130" mass="14128">MSEAMDAIEIGVFTELTAAAIGIPIYQHVPEDTAPPVIIIGDLDSDDSISTKDDDLDEAIELEITTVMQTQQRKPVLITQARIKAALNGKAIMMPGFTIRPLWVSQSAVLLPDGENYVGTSRFRIMALAD</sequence>
<protein>
    <recommendedName>
        <fullName evidence="3">DUF3168 domain-containing protein</fullName>
    </recommendedName>
</protein>
<dbReference type="Proteomes" id="UP000549617">
    <property type="component" value="Unassembled WGS sequence"/>
</dbReference>
<comment type="caution">
    <text evidence="1">The sequence shown here is derived from an EMBL/GenBank/DDBJ whole genome shotgun (WGS) entry which is preliminary data.</text>
</comment>
<dbReference type="AlphaFoldDB" id="A0A7W9AEQ3"/>
<dbReference type="Gene3D" id="3.30.2000.30">
    <property type="match status" value="1"/>
</dbReference>
<dbReference type="EMBL" id="JACIJC010000001">
    <property type="protein sequence ID" value="MBB5684293.1"/>
    <property type="molecule type" value="Genomic_DNA"/>
</dbReference>